<evidence type="ECO:0000313" key="1">
    <source>
        <dbReference type="EMBL" id="CAD9024057.1"/>
    </source>
</evidence>
<protein>
    <submittedName>
        <fullName evidence="1">Uncharacterized protein</fullName>
    </submittedName>
</protein>
<name>A0A7S1NJL8_9EUGL</name>
<organism evidence="1">
    <name type="scientific">Eutreptiella gymnastica</name>
    <dbReference type="NCBI Taxonomy" id="73025"/>
    <lineage>
        <taxon>Eukaryota</taxon>
        <taxon>Discoba</taxon>
        <taxon>Euglenozoa</taxon>
        <taxon>Euglenida</taxon>
        <taxon>Spirocuta</taxon>
        <taxon>Euglenophyceae</taxon>
        <taxon>Eutreptiales</taxon>
        <taxon>Eutreptiaceae</taxon>
        <taxon>Eutreptiella</taxon>
    </lineage>
</organism>
<dbReference type="AlphaFoldDB" id="A0A7S1NJL8"/>
<sequence length="147" mass="16474">MITGGTIWPTLDPGWPATPTSYLAWQNTASDTDMTSTTVPYCHILYLMGWEHPLGRRALSVQFGSNPKRSTLDVTTTVSFGTPNPTCFSKERVDTQSCMPLGAAQNGCLASEIRYTPRPSRCWQVSRQWWRGMVLHTQFVLFQLCPA</sequence>
<accession>A0A7S1NJL8</accession>
<gene>
    <name evidence="1" type="ORF">EGYM00392_LOCUS35182</name>
</gene>
<reference evidence="1" key="1">
    <citation type="submission" date="2021-01" db="EMBL/GenBank/DDBJ databases">
        <authorList>
            <person name="Corre E."/>
            <person name="Pelletier E."/>
            <person name="Niang G."/>
            <person name="Scheremetjew M."/>
            <person name="Finn R."/>
            <person name="Kale V."/>
            <person name="Holt S."/>
            <person name="Cochrane G."/>
            <person name="Meng A."/>
            <person name="Brown T."/>
            <person name="Cohen L."/>
        </authorList>
    </citation>
    <scope>NUCLEOTIDE SEQUENCE</scope>
    <source>
        <strain evidence="1">NIES-381</strain>
    </source>
</reference>
<dbReference type="EMBL" id="HBGA01094207">
    <property type="protein sequence ID" value="CAD9024057.1"/>
    <property type="molecule type" value="Transcribed_RNA"/>
</dbReference>
<proteinExistence type="predicted"/>